<evidence type="ECO:0000256" key="2">
    <source>
        <dbReference type="ARBA" id="ARBA00022692"/>
    </source>
</evidence>
<keyword evidence="3 5" id="KW-1133">Transmembrane helix</keyword>
<protein>
    <submittedName>
        <fullName evidence="6">Colicin V production superfamily protein</fullName>
    </submittedName>
</protein>
<feature type="transmembrane region" description="Helical" evidence="5">
    <location>
        <begin position="30"/>
        <end position="51"/>
    </location>
</feature>
<keyword evidence="2 5" id="KW-0812">Transmembrane</keyword>
<dbReference type="KEGG" id="ptq:P700755_001703"/>
<dbReference type="PANTHER" id="PTHR37306:SF1">
    <property type="entry name" value="COLICIN V PRODUCTION PROTEIN"/>
    <property type="match status" value="1"/>
</dbReference>
<evidence type="ECO:0000313" key="7">
    <source>
        <dbReference type="Proteomes" id="UP000008514"/>
    </source>
</evidence>
<evidence type="ECO:0000256" key="5">
    <source>
        <dbReference type="SAM" id="Phobius"/>
    </source>
</evidence>
<dbReference type="AlphaFoldDB" id="K4IDB6"/>
<evidence type="ECO:0000256" key="1">
    <source>
        <dbReference type="ARBA" id="ARBA00004141"/>
    </source>
</evidence>
<reference evidence="6" key="1">
    <citation type="submission" date="2006-03" db="EMBL/GenBank/DDBJ databases">
        <authorList>
            <person name="Bowman J."/>
            <person name="Ferriera S."/>
            <person name="Johnson J."/>
            <person name="Kravitz S."/>
            <person name="Halpern A."/>
            <person name="Remington K."/>
            <person name="Beeson K."/>
            <person name="Tran B."/>
            <person name="Rogers Y.-H."/>
            <person name="Friedman R."/>
            <person name="Venter J.C."/>
        </authorList>
    </citation>
    <scope>NUCLEOTIDE SEQUENCE [LARGE SCALE GENOMIC DNA]</scope>
    <source>
        <strain evidence="6">ATCC 700755</strain>
    </source>
</reference>
<dbReference type="eggNOG" id="COG1286">
    <property type="taxonomic scope" value="Bacteria"/>
</dbReference>
<name>K4IDB6_PSYTT</name>
<feature type="transmembrane region" description="Helical" evidence="5">
    <location>
        <begin position="71"/>
        <end position="92"/>
    </location>
</feature>
<feature type="transmembrane region" description="Helical" evidence="5">
    <location>
        <begin position="6"/>
        <end position="23"/>
    </location>
</feature>
<dbReference type="STRING" id="313595.P700755_001703"/>
<dbReference type="GO" id="GO:0009403">
    <property type="term" value="P:toxin biosynthetic process"/>
    <property type="evidence" value="ECO:0007669"/>
    <property type="project" value="InterPro"/>
</dbReference>
<dbReference type="Pfam" id="PF02674">
    <property type="entry name" value="Colicin_V"/>
    <property type="match status" value="1"/>
</dbReference>
<organism evidence="6 7">
    <name type="scientific">Psychroflexus torquis (strain ATCC 700755 / CIP 106069 / ACAM 623)</name>
    <dbReference type="NCBI Taxonomy" id="313595"/>
    <lineage>
        <taxon>Bacteria</taxon>
        <taxon>Pseudomonadati</taxon>
        <taxon>Bacteroidota</taxon>
        <taxon>Flavobacteriia</taxon>
        <taxon>Flavobacteriales</taxon>
        <taxon>Flavobacteriaceae</taxon>
        <taxon>Psychroflexus</taxon>
    </lineage>
</organism>
<dbReference type="EMBL" id="CP003879">
    <property type="protein sequence ID" value="AFU68557.1"/>
    <property type="molecule type" value="Genomic_DNA"/>
</dbReference>
<evidence type="ECO:0000313" key="6">
    <source>
        <dbReference type="EMBL" id="AFU68557.1"/>
    </source>
</evidence>
<dbReference type="GO" id="GO:0016020">
    <property type="term" value="C:membrane"/>
    <property type="evidence" value="ECO:0007669"/>
    <property type="project" value="UniProtKB-SubCell"/>
</dbReference>
<feature type="transmembrane region" description="Helical" evidence="5">
    <location>
        <begin position="104"/>
        <end position="128"/>
    </location>
</feature>
<dbReference type="HOGENOM" id="CLU_092720_5_0_10"/>
<reference evidence="6" key="2">
    <citation type="submission" date="2012-09" db="EMBL/GenBank/DDBJ databases">
        <title>The complete sequence of Psychroflexus torquis an extreme psychrophile from sea-ice that is stimulated by light.</title>
        <authorList>
            <person name="Feng S."/>
            <person name="Powell S.M."/>
            <person name="Bowman J.P."/>
        </authorList>
    </citation>
    <scope>NUCLEOTIDE SEQUENCE [LARGE SCALE GENOMIC DNA]</scope>
    <source>
        <strain evidence="6">ATCC 700755</strain>
    </source>
</reference>
<dbReference type="PANTHER" id="PTHR37306">
    <property type="entry name" value="COLICIN V PRODUCTION PROTEIN"/>
    <property type="match status" value="1"/>
</dbReference>
<evidence type="ECO:0000256" key="4">
    <source>
        <dbReference type="ARBA" id="ARBA00023136"/>
    </source>
</evidence>
<gene>
    <name evidence="6" type="ordered locus">P700755_001703</name>
</gene>
<sequence length="179" mass="19801">MIIFDDMNIVDIILGVLLLIGLVRGFQRGFILELTGIIGLIAGIFGALEYSYIAESYFTRWTDLSTSNIEIIGFFISFLIITLAVSILGKILTKIVHTIALGMVNRLLGALFGVVKTGLFIFILILIFEYINTDERFLAVTKLQDSFIVSTIKEVSSALIPSLEELIETSNLLDTTDEA</sequence>
<dbReference type="Proteomes" id="UP000008514">
    <property type="component" value="Chromosome"/>
</dbReference>
<keyword evidence="7" id="KW-1185">Reference proteome</keyword>
<keyword evidence="4 5" id="KW-0472">Membrane</keyword>
<comment type="subcellular location">
    <subcellularLocation>
        <location evidence="1">Membrane</location>
        <topology evidence="1">Multi-pass membrane protein</topology>
    </subcellularLocation>
</comment>
<evidence type="ECO:0000256" key="3">
    <source>
        <dbReference type="ARBA" id="ARBA00022989"/>
    </source>
</evidence>
<proteinExistence type="predicted"/>
<dbReference type="InterPro" id="IPR003825">
    <property type="entry name" value="Colicin-V_CvpA"/>
</dbReference>
<accession>K4IDB6</accession>